<dbReference type="Proteomes" id="UP000006250">
    <property type="component" value="Unassembled WGS sequence"/>
</dbReference>
<evidence type="ECO:0000313" key="3">
    <source>
        <dbReference type="Proteomes" id="UP000006250"/>
    </source>
</evidence>
<comment type="caution">
    <text evidence="2">The sequence shown here is derived from an EMBL/GenBank/DDBJ whole genome shotgun (WGS) entry which is preliminary data.</text>
</comment>
<keyword evidence="3" id="KW-1185">Reference proteome</keyword>
<dbReference type="AlphaFoldDB" id="E1JZN9"/>
<feature type="compositionally biased region" description="Basic residues" evidence="1">
    <location>
        <begin position="130"/>
        <end position="141"/>
    </location>
</feature>
<evidence type="ECO:0000313" key="2">
    <source>
        <dbReference type="EMBL" id="EFL50174.1"/>
    </source>
</evidence>
<protein>
    <submittedName>
        <fullName evidence="2">Uncharacterized protein</fullName>
    </submittedName>
</protein>
<gene>
    <name evidence="2" type="ORF">DesfrDRAFT_3089</name>
</gene>
<feature type="compositionally biased region" description="Basic residues" evidence="1">
    <location>
        <begin position="101"/>
        <end position="113"/>
    </location>
</feature>
<organism evidence="2 3">
    <name type="scientific">Solidesulfovibrio fructosivorans JJ]</name>
    <dbReference type="NCBI Taxonomy" id="596151"/>
    <lineage>
        <taxon>Bacteria</taxon>
        <taxon>Pseudomonadati</taxon>
        <taxon>Thermodesulfobacteriota</taxon>
        <taxon>Desulfovibrionia</taxon>
        <taxon>Desulfovibrionales</taxon>
        <taxon>Desulfovibrionaceae</taxon>
        <taxon>Solidesulfovibrio</taxon>
    </lineage>
</organism>
<dbReference type="EMBL" id="AECZ01000024">
    <property type="protein sequence ID" value="EFL50174.1"/>
    <property type="molecule type" value="Genomic_DNA"/>
</dbReference>
<evidence type="ECO:0000256" key="1">
    <source>
        <dbReference type="SAM" id="MobiDB-lite"/>
    </source>
</evidence>
<dbReference type="STRING" id="596151.DesfrDRAFT_3089"/>
<accession>E1JZN9</accession>
<proteinExistence type="predicted"/>
<reference evidence="2 3" key="1">
    <citation type="submission" date="2010-08" db="EMBL/GenBank/DDBJ databases">
        <title>The draft genome of Desulfovibrio fructosovorans JJ.</title>
        <authorList>
            <consortium name="US DOE Joint Genome Institute (JGI-PGF)"/>
            <person name="Lucas S."/>
            <person name="Copeland A."/>
            <person name="Lapidus A."/>
            <person name="Cheng J.-F."/>
            <person name="Bruce D."/>
            <person name="Goodwin L."/>
            <person name="Pitluck S."/>
            <person name="Land M.L."/>
            <person name="Hauser L."/>
            <person name="Chang Y.-J."/>
            <person name="Jeffries C."/>
            <person name="Wall J.D."/>
            <person name="Stahl D.A."/>
            <person name="Arkin A.P."/>
            <person name="Dehal P."/>
            <person name="Stolyar S.M."/>
            <person name="Hazen T.C."/>
            <person name="Woyke T.J."/>
        </authorList>
    </citation>
    <scope>NUCLEOTIDE SEQUENCE [LARGE SCALE GENOMIC DNA]</scope>
    <source>
        <strain evidence="2 3">JJ</strain>
    </source>
</reference>
<sequence>MPPAARGKLFEKSFPLDPLQKLSTGRNFKFYNRLKEKRVGASTLCRRPRRPQFLFSSDKRHMPVVSHRDRSAATHGPRGLGRGGGKRGRRRILQICAARPRSPRHGHQRKKPNHIQTVSPLSLSPPLPHSLRRQSSRRRPPPRPLPLTINGKNAPKALYPDEKKTTFPDFVPVIIDWSRPSARAPASSFSPALAVVFRGGGKETFSWPTSW</sequence>
<name>E1JZN9_SOLFR</name>
<feature type="region of interest" description="Disordered" evidence="1">
    <location>
        <begin position="60"/>
        <end position="161"/>
    </location>
</feature>
<feature type="compositionally biased region" description="Basic and acidic residues" evidence="1">
    <location>
        <begin position="60"/>
        <end position="72"/>
    </location>
</feature>